<proteinExistence type="predicted"/>
<reference evidence="1" key="1">
    <citation type="submission" date="2020-02" db="EMBL/GenBank/DDBJ databases">
        <title>The eccDNA Replicon: A heritable, self-replicating, extra-nuclear vehicle that enables gene amplification and rapid adaptive evolution in Amaranthus palmeri.</title>
        <authorList>
            <person name="Saski C.A."/>
            <person name="Molin W.T."/>
        </authorList>
    </citation>
    <scope>NUCLEOTIDE SEQUENCE</scope>
</reference>
<sequence length="79" mass="9390">MIEAEKEHYLYAINKYVFPQIISEKYSWHDLDLWRIFSHNYNKEINSKGLNIVKRTKAELIGMGKVLKWCNCVEPSQVS</sequence>
<accession>A0A6C0T514</accession>
<protein>
    <submittedName>
        <fullName evidence="1">Uncharacterized protein</fullName>
    </submittedName>
</protein>
<dbReference type="EMBL" id="MT025716">
    <property type="protein sequence ID" value="QIA97916.1"/>
    <property type="molecule type" value="Genomic_DNA"/>
</dbReference>
<gene>
    <name evidence="1" type="ORF">AP_R.00g000145-v1.0.a3</name>
</gene>
<name>A0A6C0T514_AMAPA</name>
<dbReference type="AlphaFoldDB" id="A0A6C0T514"/>
<evidence type="ECO:0000313" key="1">
    <source>
        <dbReference type="EMBL" id="QIA97916.1"/>
    </source>
</evidence>
<organism evidence="1">
    <name type="scientific">Amaranthus palmeri</name>
    <name type="common">Palmer's pigweed</name>
    <dbReference type="NCBI Taxonomy" id="107608"/>
    <lineage>
        <taxon>Eukaryota</taxon>
        <taxon>Viridiplantae</taxon>
        <taxon>Streptophyta</taxon>
        <taxon>Embryophyta</taxon>
        <taxon>Tracheophyta</taxon>
        <taxon>Spermatophyta</taxon>
        <taxon>Magnoliopsida</taxon>
        <taxon>eudicotyledons</taxon>
        <taxon>Gunneridae</taxon>
        <taxon>Pentapetalae</taxon>
        <taxon>Caryophyllales</taxon>
        <taxon>Amaranthaceae</taxon>
        <taxon>Amaranthus</taxon>
    </lineage>
</organism>